<proteinExistence type="predicted"/>
<evidence type="ECO:0008006" key="3">
    <source>
        <dbReference type="Google" id="ProtNLM"/>
    </source>
</evidence>
<feature type="non-terminal residue" evidence="1">
    <location>
        <position position="104"/>
    </location>
</feature>
<dbReference type="Proteomes" id="UP001218218">
    <property type="component" value="Unassembled WGS sequence"/>
</dbReference>
<dbReference type="AlphaFoldDB" id="A0AAD6YWE9"/>
<organism evidence="1 2">
    <name type="scientific">Mycena albidolilacea</name>
    <dbReference type="NCBI Taxonomy" id="1033008"/>
    <lineage>
        <taxon>Eukaryota</taxon>
        <taxon>Fungi</taxon>
        <taxon>Dikarya</taxon>
        <taxon>Basidiomycota</taxon>
        <taxon>Agaricomycotina</taxon>
        <taxon>Agaricomycetes</taxon>
        <taxon>Agaricomycetidae</taxon>
        <taxon>Agaricales</taxon>
        <taxon>Marasmiineae</taxon>
        <taxon>Mycenaceae</taxon>
        <taxon>Mycena</taxon>
    </lineage>
</organism>
<accession>A0AAD6YWE9</accession>
<sequence length="104" mass="12134">IQDCHKPFMHIMHQWHEVKRHKRAKRGHFANGVRGTKQGELVLACRACPQVGWNLPEGWEKAPHAFKFIYFLFLAQDANFRLNNRCVLSEAVDLILGDSWGYFV</sequence>
<comment type="caution">
    <text evidence="1">The sequence shown here is derived from an EMBL/GenBank/DDBJ whole genome shotgun (WGS) entry which is preliminary data.</text>
</comment>
<name>A0AAD6YWE9_9AGAR</name>
<feature type="non-terminal residue" evidence="1">
    <location>
        <position position="1"/>
    </location>
</feature>
<evidence type="ECO:0000313" key="2">
    <source>
        <dbReference type="Proteomes" id="UP001218218"/>
    </source>
</evidence>
<protein>
    <recommendedName>
        <fullName evidence="3">CxC2-like cysteine cluster KDZ transposase-associated domain-containing protein</fullName>
    </recommendedName>
</protein>
<evidence type="ECO:0000313" key="1">
    <source>
        <dbReference type="EMBL" id="KAJ7300501.1"/>
    </source>
</evidence>
<keyword evidence="2" id="KW-1185">Reference proteome</keyword>
<reference evidence="1" key="1">
    <citation type="submission" date="2023-03" db="EMBL/GenBank/DDBJ databases">
        <title>Massive genome expansion in bonnet fungi (Mycena s.s.) driven by repeated elements and novel gene families across ecological guilds.</title>
        <authorList>
            <consortium name="Lawrence Berkeley National Laboratory"/>
            <person name="Harder C.B."/>
            <person name="Miyauchi S."/>
            <person name="Viragh M."/>
            <person name="Kuo A."/>
            <person name="Thoen E."/>
            <person name="Andreopoulos B."/>
            <person name="Lu D."/>
            <person name="Skrede I."/>
            <person name="Drula E."/>
            <person name="Henrissat B."/>
            <person name="Morin E."/>
            <person name="Kohler A."/>
            <person name="Barry K."/>
            <person name="LaButti K."/>
            <person name="Morin E."/>
            <person name="Salamov A."/>
            <person name="Lipzen A."/>
            <person name="Mereny Z."/>
            <person name="Hegedus B."/>
            <person name="Baldrian P."/>
            <person name="Stursova M."/>
            <person name="Weitz H."/>
            <person name="Taylor A."/>
            <person name="Grigoriev I.V."/>
            <person name="Nagy L.G."/>
            <person name="Martin F."/>
            <person name="Kauserud H."/>
        </authorList>
    </citation>
    <scope>NUCLEOTIDE SEQUENCE</scope>
    <source>
        <strain evidence="1">CBHHK002</strain>
    </source>
</reference>
<dbReference type="EMBL" id="JARIHO010000164">
    <property type="protein sequence ID" value="KAJ7300501.1"/>
    <property type="molecule type" value="Genomic_DNA"/>
</dbReference>
<gene>
    <name evidence="1" type="ORF">DFH08DRAFT_658552</name>
</gene>